<evidence type="ECO:0000313" key="2">
    <source>
        <dbReference type="Proteomes" id="UP001164959"/>
    </source>
</evidence>
<reference evidence="1" key="1">
    <citation type="submission" date="2022-11" db="EMBL/GenBank/DDBJ databases">
        <title>Identification and genomic analyses of a novel endophytic actinobacterium Streptomyces endophytica sp. nov. with potential for biocontrol of Yam anthracnose.</title>
        <authorList>
            <person name="Huang X."/>
        </authorList>
    </citation>
    <scope>NUCLEOTIDE SEQUENCE</scope>
    <source>
        <strain evidence="1">HNM0140</strain>
    </source>
</reference>
<accession>A0ABY6PHU3</accession>
<evidence type="ECO:0000313" key="1">
    <source>
        <dbReference type="EMBL" id="UZJ33463.1"/>
    </source>
</evidence>
<gene>
    <name evidence="1" type="ORF">OJ254_28300</name>
</gene>
<sequence>MDAQEFRDDEAFEPVATKELILTEETLRGDDAPRRTLVEGTVRYGAPRIAYLPPSNSTDQETEVHLLPNPQRWKMYLAAFPYTFEWPDTGRTFHRADVKFESLEPSITAYSLVPLDESSPVESTRSYTVTPQFQFMNMGVGLGGIARQVVFTKLQPVITAYGLGTNAFSWRYSSPPGGSLRDGSRLSAAVLQVPLTVQRFTLTARTSFTVSRRRYGRWLDGDGDSDLYSFDIDLHSAE</sequence>
<keyword evidence="2" id="KW-1185">Reference proteome</keyword>
<proteinExistence type="predicted"/>
<dbReference type="RefSeq" id="WP_265364640.1">
    <property type="nucleotide sequence ID" value="NZ_CP110636.1"/>
</dbReference>
<organism evidence="1 2">
    <name type="scientific">Streptomyces endophytica</name>
    <dbReference type="NCBI Taxonomy" id="2991496"/>
    <lineage>
        <taxon>Bacteria</taxon>
        <taxon>Bacillati</taxon>
        <taxon>Actinomycetota</taxon>
        <taxon>Actinomycetes</taxon>
        <taxon>Kitasatosporales</taxon>
        <taxon>Streptomycetaceae</taxon>
        <taxon>Streptomyces</taxon>
    </lineage>
</organism>
<name>A0ABY6PHU3_9ACTN</name>
<dbReference type="Proteomes" id="UP001164959">
    <property type="component" value="Chromosome"/>
</dbReference>
<dbReference type="EMBL" id="CP110636">
    <property type="protein sequence ID" value="UZJ33463.1"/>
    <property type="molecule type" value="Genomic_DNA"/>
</dbReference>
<protein>
    <recommendedName>
        <fullName evidence="3">Insecticidal crystal toxin domain-containing protein</fullName>
    </recommendedName>
</protein>
<evidence type="ECO:0008006" key="3">
    <source>
        <dbReference type="Google" id="ProtNLM"/>
    </source>
</evidence>